<comment type="caution">
    <text evidence="1">The sequence shown here is derived from an EMBL/GenBank/DDBJ whole genome shotgun (WGS) entry which is preliminary data.</text>
</comment>
<dbReference type="EMBL" id="QFQP01000008">
    <property type="protein sequence ID" value="PZR13882.1"/>
    <property type="molecule type" value="Genomic_DNA"/>
</dbReference>
<sequence>MRWLALSVLIAASGCVGLSRRAEFRAQTLRERYATTGIPVERARFIEQWERRDKTIYLGCARLDEPCRGAATEPDTFCFVWGAEKSCFKVTEHDGRTFLARADKTEAKTTEEWVFARLDPEFQMHDAEASALAEVKALEEEQPPENANSFWFNARATLQLLATNVGLQLQGGYRRWFEHYFLLSVGGGYERSVVRTDSGMGRDSVLFTTRLEFSTFDQHTAKRANLPGISAWVGITGVLGVEPDVSWTTRTFVGLSAIVPFSFEFGYAVTFIDRDRQLGNVYIATGLGF</sequence>
<evidence type="ECO:0008006" key="3">
    <source>
        <dbReference type="Google" id="ProtNLM"/>
    </source>
</evidence>
<evidence type="ECO:0000313" key="2">
    <source>
        <dbReference type="Proteomes" id="UP000249061"/>
    </source>
</evidence>
<gene>
    <name evidence="1" type="ORF">DI536_11155</name>
</gene>
<name>A0A2W5TGK3_9BACT</name>
<proteinExistence type="predicted"/>
<dbReference type="PROSITE" id="PS51257">
    <property type="entry name" value="PROKAR_LIPOPROTEIN"/>
    <property type="match status" value="1"/>
</dbReference>
<dbReference type="Proteomes" id="UP000249061">
    <property type="component" value="Unassembled WGS sequence"/>
</dbReference>
<dbReference type="AlphaFoldDB" id="A0A2W5TGK3"/>
<protein>
    <recommendedName>
        <fullName evidence="3">Lipoprotein</fullName>
    </recommendedName>
</protein>
<evidence type="ECO:0000313" key="1">
    <source>
        <dbReference type="EMBL" id="PZR13882.1"/>
    </source>
</evidence>
<reference evidence="1 2" key="1">
    <citation type="submission" date="2017-08" db="EMBL/GenBank/DDBJ databases">
        <title>Infants hospitalized years apart are colonized by the same room-sourced microbial strains.</title>
        <authorList>
            <person name="Brooks B."/>
            <person name="Olm M.R."/>
            <person name="Firek B.A."/>
            <person name="Baker R."/>
            <person name="Thomas B.C."/>
            <person name="Morowitz M.J."/>
            <person name="Banfield J.F."/>
        </authorList>
    </citation>
    <scope>NUCLEOTIDE SEQUENCE [LARGE SCALE GENOMIC DNA]</scope>
    <source>
        <strain evidence="1">S2_003_000_R2_14</strain>
    </source>
</reference>
<organism evidence="1 2">
    <name type="scientific">Archangium gephyra</name>
    <dbReference type="NCBI Taxonomy" id="48"/>
    <lineage>
        <taxon>Bacteria</taxon>
        <taxon>Pseudomonadati</taxon>
        <taxon>Myxococcota</taxon>
        <taxon>Myxococcia</taxon>
        <taxon>Myxococcales</taxon>
        <taxon>Cystobacterineae</taxon>
        <taxon>Archangiaceae</taxon>
        <taxon>Archangium</taxon>
    </lineage>
</organism>
<accession>A0A2W5TGK3</accession>